<dbReference type="GO" id="GO:0004726">
    <property type="term" value="F:non-membrane spanning protein tyrosine phosphatase activity"/>
    <property type="evidence" value="ECO:0007669"/>
    <property type="project" value="InterPro"/>
</dbReference>
<comment type="caution">
    <text evidence="4">The sequence shown here is derived from an EMBL/GenBank/DDBJ whole genome shotgun (WGS) entry which is preliminary data.</text>
</comment>
<name>A0A6S7IK44_PARCT</name>
<dbReference type="Pfam" id="PF00102">
    <property type="entry name" value="Y_phosphatase"/>
    <property type="match status" value="1"/>
</dbReference>
<proteinExistence type="predicted"/>
<evidence type="ECO:0000313" key="5">
    <source>
        <dbReference type="Proteomes" id="UP001152795"/>
    </source>
</evidence>
<dbReference type="PRINTS" id="PR00700">
    <property type="entry name" value="PRTYPHPHTASE"/>
</dbReference>
<dbReference type="GO" id="GO:0005634">
    <property type="term" value="C:nucleus"/>
    <property type="evidence" value="ECO:0007669"/>
    <property type="project" value="TreeGrafter"/>
</dbReference>
<keyword evidence="5" id="KW-1185">Reference proteome</keyword>
<dbReference type="Gene3D" id="3.90.190.10">
    <property type="entry name" value="Protein tyrosine phosphatase superfamily"/>
    <property type="match status" value="1"/>
</dbReference>
<evidence type="ECO:0000256" key="3">
    <source>
        <dbReference type="ARBA" id="ARBA00022912"/>
    </source>
</evidence>
<evidence type="ECO:0000256" key="1">
    <source>
        <dbReference type="ARBA" id="ARBA00013064"/>
    </source>
</evidence>
<organism evidence="4 5">
    <name type="scientific">Paramuricea clavata</name>
    <name type="common">Red gorgonian</name>
    <name type="synonym">Violescent sea-whip</name>
    <dbReference type="NCBI Taxonomy" id="317549"/>
    <lineage>
        <taxon>Eukaryota</taxon>
        <taxon>Metazoa</taxon>
        <taxon>Cnidaria</taxon>
        <taxon>Anthozoa</taxon>
        <taxon>Octocorallia</taxon>
        <taxon>Malacalcyonacea</taxon>
        <taxon>Plexauridae</taxon>
        <taxon>Paramuricea</taxon>
    </lineage>
</organism>
<dbReference type="SMART" id="SM00194">
    <property type="entry name" value="PTPc"/>
    <property type="match status" value="1"/>
</dbReference>
<dbReference type="PROSITE" id="PS50055">
    <property type="entry name" value="TYR_PHOSPHATASE_PTP"/>
    <property type="match status" value="1"/>
</dbReference>
<dbReference type="AlphaFoldDB" id="A0A6S7IK44"/>
<accession>A0A6S7IK44</accession>
<evidence type="ECO:0000256" key="2">
    <source>
        <dbReference type="ARBA" id="ARBA00022801"/>
    </source>
</evidence>
<dbReference type="Proteomes" id="UP001152795">
    <property type="component" value="Unassembled WGS sequence"/>
</dbReference>
<dbReference type="InterPro" id="IPR000242">
    <property type="entry name" value="PTP_cat"/>
</dbReference>
<feature type="non-terminal residue" evidence="4">
    <location>
        <position position="184"/>
    </location>
</feature>
<gene>
    <name evidence="4" type="ORF">PACLA_8A047584</name>
</gene>
<keyword evidence="2" id="KW-0378">Hydrolase</keyword>
<dbReference type="SUPFAM" id="SSF52799">
    <property type="entry name" value="(Phosphotyrosine protein) phosphatases II"/>
    <property type="match status" value="1"/>
</dbReference>
<dbReference type="PANTHER" id="PTHR45983">
    <property type="entry name" value="TYROSINE PHOSPHATSE N18, PUTATIVE-RELATED"/>
    <property type="match status" value="1"/>
</dbReference>
<dbReference type="OrthoDB" id="10253954at2759"/>
<evidence type="ECO:0000313" key="4">
    <source>
        <dbReference type="EMBL" id="CAB4018067.1"/>
    </source>
</evidence>
<keyword evidence="3" id="KW-0904">Protein phosphatase</keyword>
<dbReference type="InterPro" id="IPR029021">
    <property type="entry name" value="Prot-tyrosine_phosphatase-like"/>
</dbReference>
<dbReference type="PANTHER" id="PTHR45983:SF2">
    <property type="entry name" value="PROTEIN-TYROSINE-PHOSPHATASE"/>
    <property type="match status" value="1"/>
</dbReference>
<sequence length="184" mass="21228">METAFKQFEKRINALQELDQNGESGFAREFQALRQTSFKYKAKGNTAYATKAGECPVNRAKNRFKDILPFDYSRVTLPSTDDDNSDYINANFVQGVDGEKVYIASQGPLPHTVNDFWRMLWAYKVKVVVMLCREDENGKKKCQRYWCESDEEKLNFGGIIVRTERCIVVGNDFMMRTLVAEFEG</sequence>
<dbReference type="GO" id="GO:0005737">
    <property type="term" value="C:cytoplasm"/>
    <property type="evidence" value="ECO:0007669"/>
    <property type="project" value="TreeGrafter"/>
</dbReference>
<reference evidence="4" key="1">
    <citation type="submission" date="2020-04" db="EMBL/GenBank/DDBJ databases">
        <authorList>
            <person name="Alioto T."/>
            <person name="Alioto T."/>
            <person name="Gomez Garrido J."/>
        </authorList>
    </citation>
    <scope>NUCLEOTIDE SEQUENCE</scope>
    <source>
        <strain evidence="4">A484AB</strain>
    </source>
</reference>
<dbReference type="EC" id="3.1.3.48" evidence="1"/>
<dbReference type="EMBL" id="CACRXK020009834">
    <property type="protein sequence ID" value="CAB4018067.1"/>
    <property type="molecule type" value="Genomic_DNA"/>
</dbReference>
<protein>
    <recommendedName>
        <fullName evidence="1">protein-tyrosine-phosphatase</fullName>
        <ecNumber evidence="1">3.1.3.48</ecNumber>
    </recommendedName>
</protein>
<dbReference type="InterPro" id="IPR047170">
    <property type="entry name" value="PTN12/18/22"/>
</dbReference>